<dbReference type="EC" id="1.17.4.2" evidence="5"/>
<dbReference type="GO" id="GO:0004748">
    <property type="term" value="F:ribonucleoside-diphosphate reductase activity, thioredoxin disulfide as acceptor"/>
    <property type="evidence" value="ECO:0007669"/>
    <property type="project" value="TreeGrafter"/>
</dbReference>
<dbReference type="InterPro" id="IPR005144">
    <property type="entry name" value="ATP-cone_dom"/>
</dbReference>
<dbReference type="NCBIfam" id="TIGR02487">
    <property type="entry name" value="NrdD"/>
    <property type="match status" value="1"/>
</dbReference>
<dbReference type="SUPFAM" id="SSF51998">
    <property type="entry name" value="PFL-like glycyl radical enzymes"/>
    <property type="match status" value="1"/>
</dbReference>
<feature type="domain" description="ATP-cone" evidence="4">
    <location>
        <begin position="32"/>
        <end position="124"/>
    </location>
</feature>
<dbReference type="Pfam" id="PF03477">
    <property type="entry name" value="ATP-cone"/>
    <property type="match status" value="1"/>
</dbReference>
<proteinExistence type="predicted"/>
<dbReference type="Proteomes" id="UP000434052">
    <property type="component" value="Unassembled WGS sequence"/>
</dbReference>
<dbReference type="EMBL" id="QMIF01000015">
    <property type="protein sequence ID" value="TVM31577.1"/>
    <property type="molecule type" value="Genomic_DNA"/>
</dbReference>
<name>A0A6P1ZBX1_9BACT</name>
<gene>
    <name evidence="5" type="ORF">DQK91_18095</name>
</gene>
<dbReference type="Gene3D" id="3.20.70.20">
    <property type="match status" value="1"/>
</dbReference>
<dbReference type="PROSITE" id="PS51161">
    <property type="entry name" value="ATP_CONE"/>
    <property type="match status" value="1"/>
</dbReference>
<dbReference type="CDD" id="cd01675">
    <property type="entry name" value="RNR_III"/>
    <property type="match status" value="1"/>
</dbReference>
<dbReference type="GO" id="GO:0031250">
    <property type="term" value="C:anaerobic ribonucleoside-triphosphate reductase complex"/>
    <property type="evidence" value="ECO:0007669"/>
    <property type="project" value="TreeGrafter"/>
</dbReference>
<dbReference type="RefSeq" id="WP_144306810.1">
    <property type="nucleotide sequence ID" value="NZ_QMIF01000015.1"/>
</dbReference>
<dbReference type="Pfam" id="PF13597">
    <property type="entry name" value="NRDD"/>
    <property type="match status" value="1"/>
</dbReference>
<evidence type="ECO:0000256" key="3">
    <source>
        <dbReference type="PROSITE-ProRule" id="PRU00492"/>
    </source>
</evidence>
<reference evidence="5 6" key="1">
    <citation type="submission" date="2018-06" db="EMBL/GenBank/DDBJ databases">
        <title>Complete genome of Desulfovibrio marinus P48SEP.</title>
        <authorList>
            <person name="Crispim J.S."/>
            <person name="Vidigal P.M.P."/>
            <person name="Silva L.C.F."/>
            <person name="Araujo L.C."/>
            <person name="Laguardia C.N."/>
            <person name="Dias R.S."/>
            <person name="Sousa M.P."/>
            <person name="Paula S.O."/>
            <person name="Silva C."/>
        </authorList>
    </citation>
    <scope>NUCLEOTIDE SEQUENCE [LARGE SCALE GENOMIC DNA]</scope>
    <source>
        <strain evidence="5 6">P48SEP</strain>
    </source>
</reference>
<evidence type="ECO:0000256" key="2">
    <source>
        <dbReference type="ARBA" id="ARBA00022840"/>
    </source>
</evidence>
<dbReference type="OrthoDB" id="9762933at2"/>
<dbReference type="GO" id="GO:0009265">
    <property type="term" value="P:2'-deoxyribonucleotide biosynthetic process"/>
    <property type="evidence" value="ECO:0007669"/>
    <property type="project" value="TreeGrafter"/>
</dbReference>
<evidence type="ECO:0000313" key="6">
    <source>
        <dbReference type="Proteomes" id="UP000434052"/>
    </source>
</evidence>
<dbReference type="AlphaFoldDB" id="A0A6P1ZBX1"/>
<protein>
    <submittedName>
        <fullName evidence="5">Ribonucleoside triphosphate reductase</fullName>
        <ecNumber evidence="5">1.17.4.2</ecNumber>
    </submittedName>
</protein>
<keyword evidence="2 3" id="KW-0067">ATP-binding</keyword>
<organism evidence="5 6">
    <name type="scientific">Oceanidesulfovibrio marinus</name>
    <dbReference type="NCBI Taxonomy" id="370038"/>
    <lineage>
        <taxon>Bacteria</taxon>
        <taxon>Pseudomonadati</taxon>
        <taxon>Thermodesulfobacteriota</taxon>
        <taxon>Desulfovibrionia</taxon>
        <taxon>Desulfovibrionales</taxon>
        <taxon>Desulfovibrionaceae</taxon>
        <taxon>Oceanidesulfovibrio</taxon>
    </lineage>
</organism>
<dbReference type="GO" id="GO:0008998">
    <property type="term" value="F:ribonucleoside-triphosphate reductase (thioredoxin) activity"/>
    <property type="evidence" value="ECO:0007669"/>
    <property type="project" value="UniProtKB-EC"/>
</dbReference>
<dbReference type="PANTHER" id="PTHR21075">
    <property type="entry name" value="ANAEROBIC RIBONUCLEOSIDE-TRIPHOSPHATE REDUCTASE"/>
    <property type="match status" value="1"/>
</dbReference>
<keyword evidence="1 3" id="KW-0547">Nucleotide-binding</keyword>
<dbReference type="NCBIfam" id="NF006126">
    <property type="entry name" value="PRK08270.1"/>
    <property type="match status" value="1"/>
</dbReference>
<keyword evidence="5" id="KW-0560">Oxidoreductase</keyword>
<evidence type="ECO:0000259" key="4">
    <source>
        <dbReference type="PROSITE" id="PS51161"/>
    </source>
</evidence>
<accession>A0A6P1ZBX1</accession>
<evidence type="ECO:0000256" key="1">
    <source>
        <dbReference type="ARBA" id="ARBA00022741"/>
    </source>
</evidence>
<dbReference type="PANTHER" id="PTHR21075:SF0">
    <property type="entry name" value="ANAEROBIC RIBONUCLEOSIDE-TRIPHOSPHATE REDUCTASE"/>
    <property type="match status" value="1"/>
</dbReference>
<dbReference type="InterPro" id="IPR012833">
    <property type="entry name" value="NrdD"/>
</dbReference>
<comment type="caution">
    <text evidence="5">The sequence shown here is derived from an EMBL/GenBank/DDBJ whole genome shotgun (WGS) entry which is preliminary data.</text>
</comment>
<evidence type="ECO:0000313" key="5">
    <source>
        <dbReference type="EMBL" id="TVM31577.1"/>
    </source>
</evidence>
<dbReference type="GO" id="GO:0006260">
    <property type="term" value="P:DNA replication"/>
    <property type="evidence" value="ECO:0007669"/>
    <property type="project" value="InterPro"/>
</dbReference>
<dbReference type="GO" id="GO:0005524">
    <property type="term" value="F:ATP binding"/>
    <property type="evidence" value="ECO:0007669"/>
    <property type="project" value="UniProtKB-UniRule"/>
</dbReference>
<sequence>MSQNVQRLTEPLPDQAAPAAILTPLRPIAPPVQVRKRSGEVIDFNVDKIRSAIRRAGAATDEFDDAEAGLLTAQVVKVLSHRFSGRVPDIENIQDTVEQALISANHFRTMRAYSVYREQRAKLRQDRKTVVDVASSMNEYLDRQDWRVNANANQGYSLGGLILNVSGKVTANYWLNHVYPPEVGRAHREGDMHIHDLDMLSGYCAGWSLRTLLTEGLNNVPGKVEAKPPKHLSSAVGQIVNFLGTLQNEWAGAQAFSSFDTYMAPFLRKDKLAYEEVRQCIQELIYNLNVPSRWGTQTPFTNLTFDWTCPEDLVEQHPVIGGEEMPFTYGELQAEMDMINRAYIEVMTAGDAKGRVFTFPIPTYNITKDFPWDNPNVDLLFEMTAKYGLPYFQNFVNSDLEPNMVRSMCCRLQLDLRELLKRGNGLFGSAEQTGSLGVVTINCARLGYLLRGDERALFARLDALLETARTSLEIKRKEIQSRMDAGLFPYTKRYLGSLRNHFNTIGVNGINEMIRNFTDDQEDITTDAGYAFAVRFLDHVRTRMTEFQEETGHLYNLEATPAEGTTYRFAKEDRRRFPDILQAGTKEQPYYTNSSQLPVNFTDDPFEALARQEELQRKYTGGTVLHLYMGERVSSSAACKELVRRSLSRFALPYITVTPTFSVCPSHGYLAGEHETCPTCAGEGRDQACEVWTRVMGYYRPRSAFNIGKKGEYDERVCFSEPAHDNAVPA</sequence>